<keyword evidence="2" id="KW-0378">Hydrolase</keyword>
<dbReference type="GO" id="GO:0036297">
    <property type="term" value="P:interstrand cross-link repair"/>
    <property type="evidence" value="ECO:0007669"/>
    <property type="project" value="TreeGrafter"/>
</dbReference>
<dbReference type="GO" id="GO:0043138">
    <property type="term" value="F:3'-5' DNA helicase activity"/>
    <property type="evidence" value="ECO:0007669"/>
    <property type="project" value="TreeGrafter"/>
</dbReference>
<organism evidence="2">
    <name type="scientific">hydrothermal vent metagenome</name>
    <dbReference type="NCBI Taxonomy" id="652676"/>
    <lineage>
        <taxon>unclassified sequences</taxon>
        <taxon>metagenomes</taxon>
        <taxon>ecological metagenomes</taxon>
    </lineage>
</organism>
<feature type="non-terminal residue" evidence="2">
    <location>
        <position position="1"/>
    </location>
</feature>
<dbReference type="GO" id="GO:0006289">
    <property type="term" value="P:nucleotide-excision repair"/>
    <property type="evidence" value="ECO:0007669"/>
    <property type="project" value="TreeGrafter"/>
</dbReference>
<dbReference type="SMART" id="SM00487">
    <property type="entry name" value="DEXDc"/>
    <property type="match status" value="1"/>
</dbReference>
<accession>A0A3B0XJJ5</accession>
<dbReference type="InterPro" id="IPR014001">
    <property type="entry name" value="Helicase_ATP-bd"/>
</dbReference>
<dbReference type="GO" id="GO:0005524">
    <property type="term" value="F:ATP binding"/>
    <property type="evidence" value="ECO:0007669"/>
    <property type="project" value="InterPro"/>
</dbReference>
<dbReference type="SUPFAM" id="SSF52540">
    <property type="entry name" value="P-loop containing nucleoside triphosphate hydrolases"/>
    <property type="match status" value="1"/>
</dbReference>
<keyword evidence="2" id="KW-0547">Nucleotide-binding</keyword>
<feature type="domain" description="Helicase ATP-binding" evidence="1">
    <location>
        <begin position="100"/>
        <end position="288"/>
    </location>
</feature>
<evidence type="ECO:0000313" key="2">
    <source>
        <dbReference type="EMBL" id="VAW67741.1"/>
    </source>
</evidence>
<dbReference type="EMBL" id="UOFI01000108">
    <property type="protein sequence ID" value="VAW67741.1"/>
    <property type="molecule type" value="Genomic_DNA"/>
</dbReference>
<reference evidence="2" key="1">
    <citation type="submission" date="2018-06" db="EMBL/GenBank/DDBJ databases">
        <authorList>
            <person name="Zhirakovskaya E."/>
        </authorList>
    </citation>
    <scope>NUCLEOTIDE SEQUENCE</scope>
</reference>
<dbReference type="GO" id="GO:0005634">
    <property type="term" value="C:nucleus"/>
    <property type="evidence" value="ECO:0007669"/>
    <property type="project" value="TreeGrafter"/>
</dbReference>
<dbReference type="Pfam" id="PF00270">
    <property type="entry name" value="DEAD"/>
    <property type="match status" value="1"/>
</dbReference>
<dbReference type="PROSITE" id="PS51192">
    <property type="entry name" value="HELICASE_ATP_BIND_1"/>
    <property type="match status" value="1"/>
</dbReference>
<gene>
    <name evidence="2" type="ORF">MNBD_GAMMA09-3564</name>
</gene>
<dbReference type="InterPro" id="IPR027417">
    <property type="entry name" value="P-loop_NTPase"/>
</dbReference>
<dbReference type="PANTHER" id="PTHR47957">
    <property type="entry name" value="ATP-DEPENDENT HELICASE HRQ1"/>
    <property type="match status" value="1"/>
</dbReference>
<evidence type="ECO:0000259" key="1">
    <source>
        <dbReference type="PROSITE" id="PS51192"/>
    </source>
</evidence>
<keyword evidence="2" id="KW-0067">ATP-binding</keyword>
<dbReference type="Gene3D" id="3.40.50.300">
    <property type="entry name" value="P-loop containing nucleotide triphosphate hydrolases"/>
    <property type="match status" value="1"/>
</dbReference>
<dbReference type="PANTHER" id="PTHR47957:SF3">
    <property type="entry name" value="ATP-DEPENDENT HELICASE HRQ1"/>
    <property type="match status" value="1"/>
</dbReference>
<keyword evidence="2" id="KW-0347">Helicase</keyword>
<proteinExistence type="predicted"/>
<dbReference type="AlphaFoldDB" id="A0A3B0XJJ5"/>
<dbReference type="InterPro" id="IPR011545">
    <property type="entry name" value="DEAD/DEAH_box_helicase_dom"/>
</dbReference>
<sequence>HRAVECAGKVGLMIPGLLAQDVAQSLREFIVTGFETDTWPFNGKFEQLVNTANNGEAFIKGPYVSISLPFAKKSENLNFFSSFSTEHSPFVHQQTSWEWLRSDKTPKSTIVATGTGSGKTECFLYPLLDHCKRNTSSGIKAIVIYPMNALAGDQAKRFASVIYNTPELKDKVRVGLFIGGADETEHKQMTPDQVITCKKTLRRTPPDILLTNYKMLDYLLMRPKDQPLWKHNNADSLKYLVVDELHTFDGAQGSDLAMLIRRLKARLDVKTNQLTCIGTSATLGSDLQMDDLADYASDIFDTHFDRSSIIGESRESTETPIIRSH</sequence>
<dbReference type="GO" id="GO:0003676">
    <property type="term" value="F:nucleic acid binding"/>
    <property type="evidence" value="ECO:0007669"/>
    <property type="project" value="InterPro"/>
</dbReference>
<name>A0A3B0XJJ5_9ZZZZ</name>
<protein>
    <submittedName>
        <fullName evidence="2">Helicase, C-terminal:Type III restriction enzyme, res subunit:DEAD/DEAH box helicase, N-terminal</fullName>
    </submittedName>
</protein>